<dbReference type="InterPro" id="IPR006652">
    <property type="entry name" value="Kelch_1"/>
</dbReference>
<name>A0A2L0FA97_SORCE</name>
<gene>
    <name evidence="3" type="ORF">SOCE26_100540</name>
</gene>
<dbReference type="Gene3D" id="2.120.10.80">
    <property type="entry name" value="Kelch-type beta propeller"/>
    <property type="match status" value="1"/>
</dbReference>
<protein>
    <submittedName>
        <fullName evidence="3">Uncharacterized protein</fullName>
    </submittedName>
</protein>
<dbReference type="EMBL" id="CP012673">
    <property type="protein sequence ID" value="AUX48516.1"/>
    <property type="molecule type" value="Genomic_DNA"/>
</dbReference>
<evidence type="ECO:0000313" key="4">
    <source>
        <dbReference type="Proteomes" id="UP000238348"/>
    </source>
</evidence>
<dbReference type="Proteomes" id="UP000238348">
    <property type="component" value="Chromosome"/>
</dbReference>
<sequence>MITPGPARAPGWWALWFVWAGLLGALCGCSEAADRLDARALRRQFPEQAAAILDGQRAFTAAGDGFEAADAEDETPGADRLAPRFPRDGAGAVRFALADGAQVAVRELDAAGEAEVADNAVTYTRRGGTSFWTALPDGYEEWLLLEASAVVRDAPVAVWEVHGAALRQQGEAVVLADARGAAQLHVTAPEAYAAGGRPVAARLVAQGERLELWVEAEGETVLVDPRWKPVRSMAGSRYKHAAALLPDGRVLVTGGRPAQTTFVGTAELFDPDSGTWSPGGSMSVARAGHSATALVDGGGPVLVAGGEGPEGVLASGEVFDPDSGAWQPVGDMGAGRTTHTATLLHDGRVLVAGGKGPDGQAIRSVEVFDPALGTWDLVGDMIAARFLHTATLLDDGRVLVAGGQDPDGPLSSTELFDPESGTWSDAGAMAAARTEHSATLLHDGRVLVAGGYDPEKGALRSTEVLHPSSGIWVPVEIMNDARYGHTVTLLDDGRVLAAGGHETEVALDARLPFNGAEMFDPEFDAWLPAAPLPNAHAEHTATLLRGGQVLVAGGRSHGATRSATVFDPTSRTWRSLDRLHASRVEHTATVLNDKRVLVTGGFIYDPESNEQYLRSAEVFHPGSGAWESVGSMHVARAKHTETLLNDGRVLVAGGTEYDRQDGGDTATAEVFEPGSDSWRAVGDMAGARSYHTATRMKDGRVLVAGGVRVREGSNEYIADVEAFDPDSDTWQPVASMSVARSFAAAMLLKDGRVLLAGGFNSEGATAGVEVFDPATGSWRSLEPMNTDRSRHAATLLKDGRLLVAGGYNASGVLDSAEVLDPDLGRWFPVAPLRTARIYHSMTLLPDGIVLVVGGGDIAGWTLQPHNVEAFDPAAGTWASVDPMLTARAMHTATLLDDGGVLVIGGGTTTGSIESDLPLDKVEVFHRLPDGGGCTTAAECQSGFCTDGVCCDQRCDVYLCEACSQARGASADGACTPLHPDYAPFACSPLTGEPTSPCETVSDCAEGHVCDGGGRCVPPPPNGGYLDLGGCRLATSMAPASRGPVELGLLMVAALSAALRRRRPGQQRDRAS</sequence>
<dbReference type="SUPFAM" id="SSF50965">
    <property type="entry name" value="Galactose oxidase, central domain"/>
    <property type="match status" value="2"/>
</dbReference>
<proteinExistence type="predicted"/>
<dbReference type="PANTHER" id="PTHR24412:SF489">
    <property type="entry name" value="RING FINGER DOMAIN AND KELCH REPEAT-CONTAINING PROTEIN DDB_G0271372"/>
    <property type="match status" value="1"/>
</dbReference>
<accession>A0A2L0FA97</accession>
<dbReference type="InterPro" id="IPR011043">
    <property type="entry name" value="Gal_Oxase/kelch_b-propeller"/>
</dbReference>
<evidence type="ECO:0000256" key="2">
    <source>
        <dbReference type="ARBA" id="ARBA00022737"/>
    </source>
</evidence>
<dbReference type="Pfam" id="PF24681">
    <property type="entry name" value="Kelch_KLHDC2_KLHL20_DRC7"/>
    <property type="match status" value="1"/>
</dbReference>
<organism evidence="3 4">
    <name type="scientific">Sorangium cellulosum</name>
    <name type="common">Polyangium cellulosum</name>
    <dbReference type="NCBI Taxonomy" id="56"/>
    <lineage>
        <taxon>Bacteria</taxon>
        <taxon>Pseudomonadati</taxon>
        <taxon>Myxococcota</taxon>
        <taxon>Polyangia</taxon>
        <taxon>Polyangiales</taxon>
        <taxon>Polyangiaceae</taxon>
        <taxon>Sorangium</taxon>
    </lineage>
</organism>
<evidence type="ECO:0000313" key="3">
    <source>
        <dbReference type="EMBL" id="AUX48516.1"/>
    </source>
</evidence>
<reference evidence="3 4" key="1">
    <citation type="submission" date="2015-09" db="EMBL/GenBank/DDBJ databases">
        <title>Sorangium comparison.</title>
        <authorList>
            <person name="Zaburannyi N."/>
            <person name="Bunk B."/>
            <person name="Overmann J."/>
            <person name="Mueller R."/>
        </authorList>
    </citation>
    <scope>NUCLEOTIDE SEQUENCE [LARGE SCALE GENOMIC DNA]</scope>
    <source>
        <strain evidence="3 4">So ce26</strain>
    </source>
</reference>
<dbReference type="InterPro" id="IPR037293">
    <property type="entry name" value="Gal_Oxidase_central_sf"/>
</dbReference>
<dbReference type="InterPro" id="IPR015915">
    <property type="entry name" value="Kelch-typ_b-propeller"/>
</dbReference>
<dbReference type="RefSeq" id="WP_159398017.1">
    <property type="nucleotide sequence ID" value="NZ_CP012673.1"/>
</dbReference>
<evidence type="ECO:0000256" key="1">
    <source>
        <dbReference type="ARBA" id="ARBA00022441"/>
    </source>
</evidence>
<dbReference type="Gene3D" id="2.130.10.80">
    <property type="entry name" value="Galactose oxidase/kelch, beta-propeller"/>
    <property type="match status" value="7"/>
</dbReference>
<dbReference type="AlphaFoldDB" id="A0A2L0FA97"/>
<keyword evidence="1" id="KW-0880">Kelch repeat</keyword>
<dbReference type="PANTHER" id="PTHR24412">
    <property type="entry name" value="KELCH PROTEIN"/>
    <property type="match status" value="1"/>
</dbReference>
<dbReference type="OrthoDB" id="5480974at2"/>
<dbReference type="SMART" id="SM00612">
    <property type="entry name" value="Kelch"/>
    <property type="match status" value="13"/>
</dbReference>
<dbReference type="Pfam" id="PF01344">
    <property type="entry name" value="Kelch_1"/>
    <property type="match status" value="5"/>
</dbReference>
<keyword evidence="2" id="KW-0677">Repeat</keyword>